<sequence length="180" mass="19202">MVQLSTFFVAALGAFQTFSTVFAGSATADDTVGDIINLLGLGIVERINVIITLNSLTTNLVSINFDAKNPLVTELTLDHVTSSAGVNNTEFAKFDHSFDPPFVIPPLKTKNSGQIDNVLLTQGVSASLALVPLGVLDLLSTDIHVRAATIDGFLGIPITITGLKQSNVPTKYAPRLFWLF</sequence>
<evidence type="ECO:0000313" key="2">
    <source>
        <dbReference type="EMBL" id="PFH53337.1"/>
    </source>
</evidence>
<gene>
    <name evidence="2" type="ORF">AMATHDRAFT_1400</name>
</gene>
<dbReference type="EMBL" id="KZ301974">
    <property type="protein sequence ID" value="PFH53337.1"/>
    <property type="molecule type" value="Genomic_DNA"/>
</dbReference>
<keyword evidence="3" id="KW-1185">Reference proteome</keyword>
<proteinExistence type="predicted"/>
<dbReference type="OrthoDB" id="3251634at2759"/>
<keyword evidence="1" id="KW-0732">Signal</keyword>
<feature type="signal peptide" evidence="1">
    <location>
        <begin position="1"/>
        <end position="23"/>
    </location>
</feature>
<dbReference type="AlphaFoldDB" id="A0A2A9NY24"/>
<evidence type="ECO:0000313" key="3">
    <source>
        <dbReference type="Proteomes" id="UP000242287"/>
    </source>
</evidence>
<name>A0A2A9NY24_9AGAR</name>
<organism evidence="2 3">
    <name type="scientific">Amanita thiersii Skay4041</name>
    <dbReference type="NCBI Taxonomy" id="703135"/>
    <lineage>
        <taxon>Eukaryota</taxon>
        <taxon>Fungi</taxon>
        <taxon>Dikarya</taxon>
        <taxon>Basidiomycota</taxon>
        <taxon>Agaricomycotina</taxon>
        <taxon>Agaricomycetes</taxon>
        <taxon>Agaricomycetidae</taxon>
        <taxon>Agaricales</taxon>
        <taxon>Pluteineae</taxon>
        <taxon>Amanitaceae</taxon>
        <taxon>Amanita</taxon>
    </lineage>
</organism>
<reference evidence="2 3" key="1">
    <citation type="submission" date="2014-02" db="EMBL/GenBank/DDBJ databases">
        <title>Transposable element dynamics among asymbiotic and ectomycorrhizal Amanita fungi.</title>
        <authorList>
            <consortium name="DOE Joint Genome Institute"/>
            <person name="Hess J."/>
            <person name="Skrede I."/>
            <person name="Wolfe B."/>
            <person name="LaButti K."/>
            <person name="Ohm R.A."/>
            <person name="Grigoriev I.V."/>
            <person name="Pringle A."/>
        </authorList>
    </citation>
    <scope>NUCLEOTIDE SEQUENCE [LARGE SCALE GENOMIC DNA]</scope>
    <source>
        <strain evidence="2 3">SKay4041</strain>
    </source>
</reference>
<feature type="chain" id="PRO_5012021410" evidence="1">
    <location>
        <begin position="24"/>
        <end position="180"/>
    </location>
</feature>
<accession>A0A2A9NY24</accession>
<evidence type="ECO:0000256" key="1">
    <source>
        <dbReference type="SAM" id="SignalP"/>
    </source>
</evidence>
<protein>
    <submittedName>
        <fullName evidence="2">Uncharacterized protein</fullName>
    </submittedName>
</protein>
<dbReference type="Proteomes" id="UP000242287">
    <property type="component" value="Unassembled WGS sequence"/>
</dbReference>